<evidence type="ECO:0000256" key="1">
    <source>
        <dbReference type="SAM" id="MobiDB-lite"/>
    </source>
</evidence>
<dbReference type="AlphaFoldDB" id="A0A8J2PA68"/>
<proteinExistence type="predicted"/>
<comment type="caution">
    <text evidence="2">The sequence shown here is derived from an EMBL/GenBank/DDBJ whole genome shotgun (WGS) entry which is preliminary data.</text>
</comment>
<feature type="compositionally biased region" description="Basic and acidic residues" evidence="1">
    <location>
        <begin position="1"/>
        <end position="12"/>
    </location>
</feature>
<feature type="non-terminal residue" evidence="2">
    <location>
        <position position="1"/>
    </location>
</feature>
<keyword evidence="3" id="KW-1185">Reference proteome</keyword>
<dbReference type="Proteomes" id="UP000708208">
    <property type="component" value="Unassembled WGS sequence"/>
</dbReference>
<evidence type="ECO:0000313" key="3">
    <source>
        <dbReference type="Proteomes" id="UP000708208"/>
    </source>
</evidence>
<reference evidence="2" key="1">
    <citation type="submission" date="2021-06" db="EMBL/GenBank/DDBJ databases">
        <authorList>
            <person name="Hodson N. C."/>
            <person name="Mongue J. A."/>
            <person name="Jaron S. K."/>
        </authorList>
    </citation>
    <scope>NUCLEOTIDE SEQUENCE</scope>
</reference>
<protein>
    <submittedName>
        <fullName evidence="2">Uncharacterized protein</fullName>
    </submittedName>
</protein>
<evidence type="ECO:0000313" key="2">
    <source>
        <dbReference type="EMBL" id="CAG7729186.1"/>
    </source>
</evidence>
<sequence length="130" mass="14484">KIESGLRRKLEEASSLSPIDDLDFPCMRKFNANHETSEDLSGSINAPLVTLTSELADSSATLNDLEEINNEEVEDFVDDEVGNINLPVELHPEIVHTKDDEEEDEDTFGAKNPNSAKDDTTTTSQRHRVE</sequence>
<feature type="region of interest" description="Disordered" evidence="1">
    <location>
        <begin position="87"/>
        <end position="130"/>
    </location>
</feature>
<organism evidence="2 3">
    <name type="scientific">Allacma fusca</name>
    <dbReference type="NCBI Taxonomy" id="39272"/>
    <lineage>
        <taxon>Eukaryota</taxon>
        <taxon>Metazoa</taxon>
        <taxon>Ecdysozoa</taxon>
        <taxon>Arthropoda</taxon>
        <taxon>Hexapoda</taxon>
        <taxon>Collembola</taxon>
        <taxon>Symphypleona</taxon>
        <taxon>Sminthuridae</taxon>
        <taxon>Allacma</taxon>
    </lineage>
</organism>
<gene>
    <name evidence="2" type="ORF">AFUS01_LOCUS17920</name>
</gene>
<name>A0A8J2PA68_9HEXA</name>
<accession>A0A8J2PA68</accession>
<feature type="region of interest" description="Disordered" evidence="1">
    <location>
        <begin position="1"/>
        <end position="23"/>
    </location>
</feature>
<feature type="non-terminal residue" evidence="2">
    <location>
        <position position="130"/>
    </location>
</feature>
<feature type="compositionally biased region" description="Basic and acidic residues" evidence="1">
    <location>
        <begin position="90"/>
        <end position="99"/>
    </location>
</feature>
<dbReference type="EMBL" id="CAJVCH010174850">
    <property type="protein sequence ID" value="CAG7729186.1"/>
    <property type="molecule type" value="Genomic_DNA"/>
</dbReference>